<dbReference type="InterPro" id="IPR003594">
    <property type="entry name" value="HATPase_dom"/>
</dbReference>
<evidence type="ECO:0000313" key="7">
    <source>
        <dbReference type="EMBL" id="GAA4314160.1"/>
    </source>
</evidence>
<dbReference type="InterPro" id="IPR005467">
    <property type="entry name" value="His_kinase_dom"/>
</dbReference>
<dbReference type="Pfam" id="PF00072">
    <property type="entry name" value="Response_reg"/>
    <property type="match status" value="1"/>
</dbReference>
<dbReference type="Gene3D" id="3.40.50.2300">
    <property type="match status" value="1"/>
</dbReference>
<feature type="modified residue" description="4-aspartylphosphate" evidence="4">
    <location>
        <position position="55"/>
    </location>
</feature>
<dbReference type="RefSeq" id="WP_345209929.1">
    <property type="nucleotide sequence ID" value="NZ_BAABFT010000002.1"/>
</dbReference>
<dbReference type="SMART" id="SM00448">
    <property type="entry name" value="REC"/>
    <property type="match status" value="1"/>
</dbReference>
<dbReference type="SUPFAM" id="SSF47384">
    <property type="entry name" value="Homodimeric domain of signal transducing histidine kinase"/>
    <property type="match status" value="1"/>
</dbReference>
<accession>A0ABP8FZY5</accession>
<dbReference type="InterPro" id="IPR003661">
    <property type="entry name" value="HisK_dim/P_dom"/>
</dbReference>
<dbReference type="CDD" id="cd00082">
    <property type="entry name" value="HisKA"/>
    <property type="match status" value="1"/>
</dbReference>
<evidence type="ECO:0000256" key="2">
    <source>
        <dbReference type="ARBA" id="ARBA00012438"/>
    </source>
</evidence>
<evidence type="ECO:0000256" key="4">
    <source>
        <dbReference type="PROSITE-ProRule" id="PRU00169"/>
    </source>
</evidence>
<dbReference type="Pfam" id="PF00512">
    <property type="entry name" value="HisKA"/>
    <property type="match status" value="1"/>
</dbReference>
<sequence length="363" mass="40830">MPEKITILYLDDEPNNLMGFKASFRLDYQILTAVDMPGALEHLENHPEIRVVFCDQRMPGFTGVDFFEEIRIKYPLPVRIMLTAFTDVEAIIGAINKGNIFRFVKKPWTETDIRGAIAEADKFYLANSMLILKNKELQRAYTELNKFAYSVSHDIRGPLSGIIGAIDLANEIDDITEIREMLSLVKKSVNKMEAYVLSMHDYYSLQRGELKITAIDFDQIVGELNAIYSVLAKVNGVSFTITTKICEVFRSDYALLRLIFSNLLSNAFKYQDRNSHNKSVEVIIEVNNNVAKISIKDTGIGIISNHVTEIFKLFYRSNSLEVGSGLGLYNVKSALVKLNGKIEVDSVLEQGSTFVVTIPSIGS</sequence>
<keyword evidence="3 4" id="KW-0597">Phosphoprotein</keyword>
<evidence type="ECO:0000259" key="6">
    <source>
        <dbReference type="PROSITE" id="PS50110"/>
    </source>
</evidence>
<evidence type="ECO:0000256" key="3">
    <source>
        <dbReference type="ARBA" id="ARBA00022553"/>
    </source>
</evidence>
<comment type="caution">
    <text evidence="7">The sequence shown here is derived from an EMBL/GenBank/DDBJ whole genome shotgun (WGS) entry which is preliminary data.</text>
</comment>
<dbReference type="EC" id="2.7.13.3" evidence="2"/>
<dbReference type="SUPFAM" id="SSF52172">
    <property type="entry name" value="CheY-like"/>
    <property type="match status" value="1"/>
</dbReference>
<proteinExistence type="predicted"/>
<feature type="domain" description="Histidine kinase" evidence="5">
    <location>
        <begin position="150"/>
        <end position="362"/>
    </location>
</feature>
<dbReference type="InterPro" id="IPR036890">
    <property type="entry name" value="HATPase_C_sf"/>
</dbReference>
<dbReference type="Proteomes" id="UP001500582">
    <property type="component" value="Unassembled WGS sequence"/>
</dbReference>
<protein>
    <recommendedName>
        <fullName evidence="2">histidine kinase</fullName>
        <ecNumber evidence="2">2.7.13.3</ecNumber>
    </recommendedName>
</protein>
<feature type="domain" description="Response regulatory" evidence="6">
    <location>
        <begin position="6"/>
        <end position="121"/>
    </location>
</feature>
<dbReference type="SMART" id="SM00387">
    <property type="entry name" value="HATPase_c"/>
    <property type="match status" value="1"/>
</dbReference>
<dbReference type="PROSITE" id="PS50109">
    <property type="entry name" value="HIS_KIN"/>
    <property type="match status" value="1"/>
</dbReference>
<dbReference type="SMART" id="SM00388">
    <property type="entry name" value="HisKA"/>
    <property type="match status" value="1"/>
</dbReference>
<dbReference type="PANTHER" id="PTHR43547:SF2">
    <property type="entry name" value="HYBRID SIGNAL TRANSDUCTION HISTIDINE KINASE C"/>
    <property type="match status" value="1"/>
</dbReference>
<dbReference type="CDD" id="cd17569">
    <property type="entry name" value="REC_HupR-like"/>
    <property type="match status" value="1"/>
</dbReference>
<dbReference type="InterPro" id="IPR004358">
    <property type="entry name" value="Sig_transdc_His_kin-like_C"/>
</dbReference>
<dbReference type="Gene3D" id="1.10.287.130">
    <property type="match status" value="1"/>
</dbReference>
<evidence type="ECO:0000259" key="5">
    <source>
        <dbReference type="PROSITE" id="PS50109"/>
    </source>
</evidence>
<organism evidence="7 8">
    <name type="scientific">Mucilaginibacter gynuensis</name>
    <dbReference type="NCBI Taxonomy" id="1302236"/>
    <lineage>
        <taxon>Bacteria</taxon>
        <taxon>Pseudomonadati</taxon>
        <taxon>Bacteroidota</taxon>
        <taxon>Sphingobacteriia</taxon>
        <taxon>Sphingobacteriales</taxon>
        <taxon>Sphingobacteriaceae</taxon>
        <taxon>Mucilaginibacter</taxon>
    </lineage>
</organism>
<keyword evidence="8" id="KW-1185">Reference proteome</keyword>
<name>A0ABP8FZY5_9SPHI</name>
<evidence type="ECO:0000313" key="8">
    <source>
        <dbReference type="Proteomes" id="UP001500582"/>
    </source>
</evidence>
<dbReference type="EMBL" id="BAABFT010000002">
    <property type="protein sequence ID" value="GAA4314160.1"/>
    <property type="molecule type" value="Genomic_DNA"/>
</dbReference>
<dbReference type="Gene3D" id="3.30.565.10">
    <property type="entry name" value="Histidine kinase-like ATPase, C-terminal domain"/>
    <property type="match status" value="1"/>
</dbReference>
<comment type="catalytic activity">
    <reaction evidence="1">
        <text>ATP + protein L-histidine = ADP + protein N-phospho-L-histidine.</text>
        <dbReference type="EC" id="2.7.13.3"/>
    </reaction>
</comment>
<dbReference type="SUPFAM" id="SSF55874">
    <property type="entry name" value="ATPase domain of HSP90 chaperone/DNA topoisomerase II/histidine kinase"/>
    <property type="match status" value="1"/>
</dbReference>
<dbReference type="PANTHER" id="PTHR43547">
    <property type="entry name" value="TWO-COMPONENT HISTIDINE KINASE"/>
    <property type="match status" value="1"/>
</dbReference>
<evidence type="ECO:0000256" key="1">
    <source>
        <dbReference type="ARBA" id="ARBA00000085"/>
    </source>
</evidence>
<dbReference type="InterPro" id="IPR036097">
    <property type="entry name" value="HisK_dim/P_sf"/>
</dbReference>
<dbReference type="PRINTS" id="PR00344">
    <property type="entry name" value="BCTRLSENSOR"/>
</dbReference>
<dbReference type="InterPro" id="IPR011006">
    <property type="entry name" value="CheY-like_superfamily"/>
</dbReference>
<reference evidence="8" key="1">
    <citation type="journal article" date="2019" name="Int. J. Syst. Evol. Microbiol.">
        <title>The Global Catalogue of Microorganisms (GCM) 10K type strain sequencing project: providing services to taxonomists for standard genome sequencing and annotation.</title>
        <authorList>
            <consortium name="The Broad Institute Genomics Platform"/>
            <consortium name="The Broad Institute Genome Sequencing Center for Infectious Disease"/>
            <person name="Wu L."/>
            <person name="Ma J."/>
        </authorList>
    </citation>
    <scope>NUCLEOTIDE SEQUENCE [LARGE SCALE GENOMIC DNA]</scope>
    <source>
        <strain evidence="8">JCM 17705</strain>
    </source>
</reference>
<dbReference type="PROSITE" id="PS50110">
    <property type="entry name" value="RESPONSE_REGULATORY"/>
    <property type="match status" value="1"/>
</dbReference>
<dbReference type="InterPro" id="IPR001789">
    <property type="entry name" value="Sig_transdc_resp-reg_receiver"/>
</dbReference>
<gene>
    <name evidence="7" type="ORF">GCM10023149_10220</name>
</gene>
<dbReference type="Pfam" id="PF02518">
    <property type="entry name" value="HATPase_c"/>
    <property type="match status" value="1"/>
</dbReference>